<dbReference type="SMART" id="SM00363">
    <property type="entry name" value="S4"/>
    <property type="match status" value="1"/>
</dbReference>
<gene>
    <name evidence="7" type="ORF">COA71_02215</name>
</gene>
<dbReference type="InterPro" id="IPR002942">
    <property type="entry name" value="S4_RNA-bd"/>
</dbReference>
<dbReference type="InterPro" id="IPR025708">
    <property type="entry name" value="HSP15"/>
</dbReference>
<dbReference type="Proteomes" id="UP000228987">
    <property type="component" value="Unassembled WGS sequence"/>
</dbReference>
<dbReference type="GO" id="GO:0003677">
    <property type="term" value="F:DNA binding"/>
    <property type="evidence" value="ECO:0007669"/>
    <property type="project" value="UniProtKB-KW"/>
</dbReference>
<dbReference type="GO" id="GO:0034605">
    <property type="term" value="P:cellular response to heat"/>
    <property type="evidence" value="ECO:0007669"/>
    <property type="project" value="InterPro"/>
</dbReference>
<dbReference type="Pfam" id="PF01479">
    <property type="entry name" value="S4"/>
    <property type="match status" value="1"/>
</dbReference>
<reference evidence="8" key="1">
    <citation type="submission" date="2017-08" db="EMBL/GenBank/DDBJ databases">
        <title>A dynamic microbial community with high functional redundancy inhabits the cold, oxic subseafloor aquifer.</title>
        <authorList>
            <person name="Tully B.J."/>
            <person name="Wheat C.G."/>
            <person name="Glazer B.T."/>
            <person name="Huber J.A."/>
        </authorList>
    </citation>
    <scope>NUCLEOTIDE SEQUENCE [LARGE SCALE GENOMIC DNA]</scope>
</reference>
<evidence type="ECO:0000256" key="3">
    <source>
        <dbReference type="ARBA" id="ARBA00023125"/>
    </source>
</evidence>
<sequence length="134" mass="15075">MPSVTGLAKVRLDKWLWAARFFKTRNLAKQAIDGGKVHCNGARCKSSREIEIGASLEIRQGWDEKTVVVSGLSAKRGGAPQALLLYQETSASLEKRQLHAEQRKAMQSTNPHPDGRPSKQDRRLIHRFKQNQSE</sequence>
<evidence type="ECO:0000313" key="8">
    <source>
        <dbReference type="Proteomes" id="UP000228987"/>
    </source>
</evidence>
<protein>
    <recommendedName>
        <fullName evidence="4">Heat shock protein 15</fullName>
    </recommendedName>
</protein>
<dbReference type="CDD" id="cd00165">
    <property type="entry name" value="S4"/>
    <property type="match status" value="1"/>
</dbReference>
<evidence type="ECO:0000256" key="5">
    <source>
        <dbReference type="SAM" id="MobiDB-lite"/>
    </source>
</evidence>
<dbReference type="GO" id="GO:0003727">
    <property type="term" value="F:single-stranded RNA binding"/>
    <property type="evidence" value="ECO:0007669"/>
    <property type="project" value="InterPro"/>
</dbReference>
<dbReference type="GO" id="GO:0043023">
    <property type="term" value="F:ribosomal large subunit binding"/>
    <property type="evidence" value="ECO:0007669"/>
    <property type="project" value="InterPro"/>
</dbReference>
<feature type="compositionally biased region" description="Basic residues" evidence="5">
    <location>
        <begin position="124"/>
        <end position="134"/>
    </location>
</feature>
<dbReference type="PIRSF" id="PIRSF016821">
    <property type="entry name" value="HSP15"/>
    <property type="match status" value="1"/>
</dbReference>
<dbReference type="AlphaFoldDB" id="A0A2A5CK25"/>
<name>A0A2A5CK25_9GAMM</name>
<feature type="domain" description="RNA-binding S4" evidence="6">
    <location>
        <begin position="10"/>
        <end position="73"/>
    </location>
</feature>
<keyword evidence="3 4" id="KW-0238">DNA-binding</keyword>
<dbReference type="EMBL" id="NVWI01000001">
    <property type="protein sequence ID" value="PCJ43861.1"/>
    <property type="molecule type" value="Genomic_DNA"/>
</dbReference>
<accession>A0A2A5CK25</accession>
<dbReference type="Gene3D" id="3.10.290.10">
    <property type="entry name" value="RNA-binding S4 domain"/>
    <property type="match status" value="1"/>
</dbReference>
<dbReference type="InterPro" id="IPR036986">
    <property type="entry name" value="S4_RNA-bd_sf"/>
</dbReference>
<comment type="caution">
    <text evidence="7">The sequence shown here is derived from an EMBL/GenBank/DDBJ whole genome shotgun (WGS) entry which is preliminary data.</text>
</comment>
<evidence type="ECO:0000256" key="1">
    <source>
        <dbReference type="ARBA" id="ARBA00008396"/>
    </source>
</evidence>
<evidence type="ECO:0000259" key="6">
    <source>
        <dbReference type="SMART" id="SM00363"/>
    </source>
</evidence>
<proteinExistence type="inferred from homology"/>
<dbReference type="SUPFAM" id="SSF55174">
    <property type="entry name" value="Alpha-L RNA-binding motif"/>
    <property type="match status" value="1"/>
</dbReference>
<dbReference type="PROSITE" id="PS50889">
    <property type="entry name" value="S4"/>
    <property type="match status" value="1"/>
</dbReference>
<comment type="similarity">
    <text evidence="1 4">Belongs to the HSP15 family.</text>
</comment>
<feature type="region of interest" description="Disordered" evidence="5">
    <location>
        <begin position="99"/>
        <end position="134"/>
    </location>
</feature>
<organism evidence="7 8">
    <name type="scientific">SAR86 cluster bacterium</name>
    <dbReference type="NCBI Taxonomy" id="2030880"/>
    <lineage>
        <taxon>Bacteria</taxon>
        <taxon>Pseudomonadati</taxon>
        <taxon>Pseudomonadota</taxon>
        <taxon>Gammaproteobacteria</taxon>
        <taxon>SAR86 cluster</taxon>
    </lineage>
</organism>
<evidence type="ECO:0000256" key="2">
    <source>
        <dbReference type="ARBA" id="ARBA00022884"/>
    </source>
</evidence>
<feature type="compositionally biased region" description="Basic and acidic residues" evidence="5">
    <location>
        <begin position="113"/>
        <end position="123"/>
    </location>
</feature>
<evidence type="ECO:0000256" key="4">
    <source>
        <dbReference type="PIRNR" id="PIRNR016821"/>
    </source>
</evidence>
<keyword evidence="2 4" id="KW-0694">RNA-binding</keyword>
<evidence type="ECO:0000313" key="7">
    <source>
        <dbReference type="EMBL" id="PCJ43861.1"/>
    </source>
</evidence>